<dbReference type="PROSITE" id="PS01313">
    <property type="entry name" value="LIPB"/>
    <property type="match status" value="1"/>
</dbReference>
<dbReference type="PROSITE" id="PS51733">
    <property type="entry name" value="BPL_LPL_CATALYTIC"/>
    <property type="match status" value="1"/>
</dbReference>
<dbReference type="HAMAP" id="MF_00013">
    <property type="entry name" value="LipB"/>
    <property type="match status" value="1"/>
</dbReference>
<dbReference type="InterPro" id="IPR000544">
    <property type="entry name" value="Octanoyltransferase"/>
</dbReference>
<proteinExistence type="inferred from homology"/>
<comment type="subcellular location">
    <subcellularLocation>
        <location evidence="6">Cytoplasm</location>
    </subcellularLocation>
</comment>
<dbReference type="PANTHER" id="PTHR10993">
    <property type="entry name" value="OCTANOYLTRANSFERASE"/>
    <property type="match status" value="1"/>
</dbReference>
<dbReference type="InterPro" id="IPR045864">
    <property type="entry name" value="aa-tRNA-synth_II/BPL/LPL"/>
</dbReference>
<evidence type="ECO:0000256" key="8">
    <source>
        <dbReference type="PIRSR" id="PIRSR016262-1"/>
    </source>
</evidence>
<dbReference type="InterPro" id="IPR020605">
    <property type="entry name" value="Octanoyltransferase_CS"/>
</dbReference>
<dbReference type="NCBIfam" id="NF010925">
    <property type="entry name" value="PRK14345.1"/>
    <property type="match status" value="1"/>
</dbReference>
<evidence type="ECO:0000256" key="4">
    <source>
        <dbReference type="ARBA" id="ARBA00023315"/>
    </source>
</evidence>
<feature type="binding site" evidence="6 9">
    <location>
        <begin position="166"/>
        <end position="168"/>
    </location>
    <ligand>
        <name>substrate</name>
    </ligand>
</feature>
<dbReference type="UniPathway" id="UPA00538">
    <property type="reaction ID" value="UER00592"/>
</dbReference>
<keyword evidence="13" id="KW-1185">Reference proteome</keyword>
<feature type="domain" description="BPL/LPL catalytic" evidence="11">
    <location>
        <begin position="49"/>
        <end position="236"/>
    </location>
</feature>
<keyword evidence="4 6" id="KW-0012">Acyltransferase</keyword>
<feature type="active site" description="Acyl-thioester intermediate" evidence="6 8">
    <location>
        <position position="197"/>
    </location>
</feature>
<reference evidence="12 13" key="1">
    <citation type="submission" date="2016-01" db="EMBL/GenBank/DDBJ databases">
        <authorList>
            <person name="McClelland M."/>
            <person name="Jain A."/>
            <person name="Saraogi P."/>
            <person name="Mendelson R."/>
            <person name="Westerman R."/>
            <person name="SanMiguel P."/>
            <person name="Csonka L."/>
        </authorList>
    </citation>
    <scope>NUCLEOTIDE SEQUENCE [LARGE SCALE GENOMIC DNA]</scope>
    <source>
        <strain evidence="12 13">R-53146</strain>
    </source>
</reference>
<dbReference type="Gene3D" id="3.30.930.10">
    <property type="entry name" value="Bira Bifunctional Protein, Domain 2"/>
    <property type="match status" value="1"/>
</dbReference>
<dbReference type="Proteomes" id="UP000182761">
    <property type="component" value="Unassembled WGS sequence"/>
</dbReference>
<comment type="miscellaneous">
    <text evidence="6">In the reaction, the free carboxyl group of octanoic acid is attached via an amide linkage to the epsilon-amino group of a specific lysine residue of lipoyl domains of lipoate-dependent enzymes.</text>
</comment>
<comment type="function">
    <text evidence="5 6 7">Catalyzes the transfer of endogenously produced octanoic acid from octanoyl-acyl-carrier-protein onto the lipoyl domains of lipoate-dependent enzymes. Lipoyl-ACP can also act as a substrate although octanoyl-ACP is likely to be the physiological substrate.</text>
</comment>
<dbReference type="GO" id="GO:0033819">
    <property type="term" value="F:lipoyl(octanoyl) transferase activity"/>
    <property type="evidence" value="ECO:0007669"/>
    <property type="project" value="UniProtKB-EC"/>
</dbReference>
<evidence type="ECO:0000313" key="12">
    <source>
        <dbReference type="EMBL" id="CVK16965.1"/>
    </source>
</evidence>
<feature type="binding site" evidence="6 9">
    <location>
        <begin position="94"/>
        <end position="101"/>
    </location>
    <ligand>
        <name>substrate</name>
    </ligand>
</feature>
<dbReference type="InterPro" id="IPR004143">
    <property type="entry name" value="BPL_LPL_catalytic"/>
</dbReference>
<gene>
    <name evidence="6" type="primary">lipB</name>
    <name evidence="12" type="ORF">Ga0061079_11339</name>
</gene>
<feature type="binding site" evidence="6 9">
    <location>
        <begin position="179"/>
        <end position="181"/>
    </location>
    <ligand>
        <name>substrate</name>
    </ligand>
</feature>
<sequence>MNKIQNKKVIYKDLHQADYLKTWKLQEKLLQHIISIKLKNKKSVNDEISLTPNYFLFVSHPHIFTLGKNGNLDNLLISNFKLQDIKAQFIKTNRGGDITYHGPGQIVGYPIFDLDNFFNDIHKYMRMLEEVIIKTVNFYGIKGERSNGETGVWIDVNKPFARKICAIGVKASQWVTIHGFALNLSPNLSYFDYIVPCGIKNKYVTSLEKELGISVKTNEVKKIIKKYFSEIFDLEWI</sequence>
<dbReference type="STRING" id="1586267.GCA_001418685_01832"/>
<dbReference type="PIRSF" id="PIRSF016262">
    <property type="entry name" value="LPLase"/>
    <property type="match status" value="1"/>
</dbReference>
<dbReference type="EMBL" id="FCOR01000013">
    <property type="protein sequence ID" value="CVK16965.1"/>
    <property type="molecule type" value="Genomic_DNA"/>
</dbReference>
<evidence type="ECO:0000256" key="1">
    <source>
        <dbReference type="ARBA" id="ARBA00004821"/>
    </source>
</evidence>
<comment type="similarity">
    <text evidence="6 7">Belongs to the LipB family.</text>
</comment>
<dbReference type="RefSeq" id="WP_055426142.1">
    <property type="nucleotide sequence ID" value="NZ_FCOR01000013.1"/>
</dbReference>
<evidence type="ECO:0000256" key="3">
    <source>
        <dbReference type="ARBA" id="ARBA00022679"/>
    </source>
</evidence>
<feature type="site" description="Lowers pKa of active site Cys" evidence="6 10">
    <location>
        <position position="163"/>
    </location>
</feature>
<dbReference type="NCBIfam" id="TIGR00214">
    <property type="entry name" value="lipB"/>
    <property type="match status" value="1"/>
</dbReference>
<evidence type="ECO:0000256" key="2">
    <source>
        <dbReference type="ARBA" id="ARBA00022490"/>
    </source>
</evidence>
<keyword evidence="3 6" id="KW-0808">Transferase</keyword>
<protein>
    <recommendedName>
        <fullName evidence="6 7">Octanoyltransferase</fullName>
        <ecNumber evidence="6 7">2.3.1.181</ecNumber>
    </recommendedName>
    <alternativeName>
        <fullName evidence="6">Lipoate-protein ligase B</fullName>
    </alternativeName>
    <alternativeName>
        <fullName evidence="6">Lipoyl/octanoyl transferase</fullName>
    </alternativeName>
    <alternativeName>
        <fullName evidence="6">Octanoyl-[acyl-carrier-protein]-protein N-octanoyltransferase</fullName>
    </alternativeName>
</protein>
<accession>A0A0X3ASB1</accession>
<dbReference type="GO" id="GO:0005737">
    <property type="term" value="C:cytoplasm"/>
    <property type="evidence" value="ECO:0007669"/>
    <property type="project" value="UniProtKB-SubCell"/>
</dbReference>
<evidence type="ECO:0000259" key="11">
    <source>
        <dbReference type="PROSITE" id="PS51733"/>
    </source>
</evidence>
<comment type="catalytic activity">
    <reaction evidence="6 7">
        <text>octanoyl-[ACP] + L-lysyl-[protein] = N(6)-octanoyl-L-lysyl-[protein] + holo-[ACP] + H(+)</text>
        <dbReference type="Rhea" id="RHEA:17665"/>
        <dbReference type="Rhea" id="RHEA-COMP:9636"/>
        <dbReference type="Rhea" id="RHEA-COMP:9685"/>
        <dbReference type="Rhea" id="RHEA-COMP:9752"/>
        <dbReference type="Rhea" id="RHEA-COMP:9928"/>
        <dbReference type="ChEBI" id="CHEBI:15378"/>
        <dbReference type="ChEBI" id="CHEBI:29969"/>
        <dbReference type="ChEBI" id="CHEBI:64479"/>
        <dbReference type="ChEBI" id="CHEBI:78463"/>
        <dbReference type="ChEBI" id="CHEBI:78809"/>
        <dbReference type="EC" id="2.3.1.181"/>
    </reaction>
</comment>
<dbReference type="EC" id="2.3.1.181" evidence="6 7"/>
<evidence type="ECO:0000256" key="9">
    <source>
        <dbReference type="PIRSR" id="PIRSR016262-2"/>
    </source>
</evidence>
<name>A0A0X3ASB1_9FLAO</name>
<dbReference type="SUPFAM" id="SSF55681">
    <property type="entry name" value="Class II aaRS and biotin synthetases"/>
    <property type="match status" value="1"/>
</dbReference>
<dbReference type="OrthoDB" id="9787061at2"/>
<evidence type="ECO:0000256" key="6">
    <source>
        <dbReference type="HAMAP-Rule" id="MF_00013"/>
    </source>
</evidence>
<keyword evidence="2 6" id="KW-0963">Cytoplasm</keyword>
<dbReference type="Pfam" id="PF21948">
    <property type="entry name" value="LplA-B_cat"/>
    <property type="match status" value="1"/>
</dbReference>
<dbReference type="CDD" id="cd16444">
    <property type="entry name" value="LipB"/>
    <property type="match status" value="1"/>
</dbReference>
<comment type="pathway">
    <text evidence="1 6 7">Protein modification; protein lipoylation via endogenous pathway; protein N(6)-(lipoyl)lysine from octanoyl-[acyl-carrier-protein]: step 1/2.</text>
</comment>
<dbReference type="PANTHER" id="PTHR10993:SF12">
    <property type="entry name" value="OCTANOYLTRANSFERASE"/>
    <property type="match status" value="1"/>
</dbReference>
<evidence type="ECO:0000256" key="7">
    <source>
        <dbReference type="PIRNR" id="PIRNR016262"/>
    </source>
</evidence>
<evidence type="ECO:0000256" key="5">
    <source>
        <dbReference type="ARBA" id="ARBA00024732"/>
    </source>
</evidence>
<dbReference type="AlphaFoldDB" id="A0A0X3ASB1"/>
<dbReference type="GO" id="GO:0009249">
    <property type="term" value="P:protein lipoylation"/>
    <property type="evidence" value="ECO:0007669"/>
    <property type="project" value="InterPro"/>
</dbReference>
<evidence type="ECO:0000313" key="13">
    <source>
        <dbReference type="Proteomes" id="UP000182761"/>
    </source>
</evidence>
<evidence type="ECO:0000256" key="10">
    <source>
        <dbReference type="PIRSR" id="PIRSR016262-3"/>
    </source>
</evidence>
<organism evidence="12 13">
    <name type="scientific">Apibacter mensalis</name>
    <dbReference type="NCBI Taxonomy" id="1586267"/>
    <lineage>
        <taxon>Bacteria</taxon>
        <taxon>Pseudomonadati</taxon>
        <taxon>Bacteroidota</taxon>
        <taxon>Flavobacteriia</taxon>
        <taxon>Flavobacteriales</taxon>
        <taxon>Weeksellaceae</taxon>
        <taxon>Apibacter</taxon>
    </lineage>
</organism>